<reference evidence="1 2" key="1">
    <citation type="submission" date="2020-08" db="EMBL/GenBank/DDBJ databases">
        <title>Acidobacteriota in marine sediments use diverse sulfur dissimilation pathways.</title>
        <authorList>
            <person name="Wasmund K."/>
        </authorList>
    </citation>
    <scope>NUCLEOTIDE SEQUENCE [LARGE SCALE GENOMIC DNA]</scope>
    <source>
        <strain evidence="1">MAG AM3-A</strain>
    </source>
</reference>
<sequence length="46" mass="5232">MTVLRVSAFVVTVWAELFKKQLPIDGSDICVDPTPRTLELETSIRR</sequence>
<accession>A0A8J6Y475</accession>
<dbReference type="Proteomes" id="UP000598633">
    <property type="component" value="Unassembled WGS sequence"/>
</dbReference>
<protein>
    <submittedName>
        <fullName evidence="1">Uncharacterized protein</fullName>
    </submittedName>
</protein>
<evidence type="ECO:0000313" key="1">
    <source>
        <dbReference type="EMBL" id="MBD3870000.1"/>
    </source>
</evidence>
<dbReference type="EMBL" id="JACXWA010000018">
    <property type="protein sequence ID" value="MBD3870000.1"/>
    <property type="molecule type" value="Genomic_DNA"/>
</dbReference>
<dbReference type="AlphaFoldDB" id="A0A8J6Y475"/>
<name>A0A8J6Y475_9BACT</name>
<comment type="caution">
    <text evidence="1">The sequence shown here is derived from an EMBL/GenBank/DDBJ whole genome shotgun (WGS) entry which is preliminary data.</text>
</comment>
<proteinExistence type="predicted"/>
<organism evidence="1 2">
    <name type="scientific">Candidatus Sulfomarinibacter kjeldsenii</name>
    <dbReference type="NCBI Taxonomy" id="2885994"/>
    <lineage>
        <taxon>Bacteria</taxon>
        <taxon>Pseudomonadati</taxon>
        <taxon>Acidobacteriota</taxon>
        <taxon>Thermoanaerobaculia</taxon>
        <taxon>Thermoanaerobaculales</taxon>
        <taxon>Candidatus Sulfomarinibacteraceae</taxon>
        <taxon>Candidatus Sulfomarinibacter</taxon>
    </lineage>
</organism>
<gene>
    <name evidence="1" type="ORF">IFJ97_01410</name>
</gene>
<evidence type="ECO:0000313" key="2">
    <source>
        <dbReference type="Proteomes" id="UP000598633"/>
    </source>
</evidence>